<feature type="transmembrane region" description="Helical" evidence="5">
    <location>
        <begin position="88"/>
        <end position="113"/>
    </location>
</feature>
<dbReference type="SUPFAM" id="SSF103481">
    <property type="entry name" value="Multidrug resistance efflux transporter EmrE"/>
    <property type="match status" value="2"/>
</dbReference>
<accession>A0A9P6CIG4</accession>
<keyword evidence="2 5" id="KW-0812">Transmembrane</keyword>
<name>A0A9P6CIG4_9AGAR</name>
<dbReference type="OrthoDB" id="18894at2759"/>
<evidence type="ECO:0000256" key="3">
    <source>
        <dbReference type="ARBA" id="ARBA00022989"/>
    </source>
</evidence>
<dbReference type="AlphaFoldDB" id="A0A9P6CIG4"/>
<organism evidence="7 8">
    <name type="scientific">Collybia nuda</name>
    <dbReference type="NCBI Taxonomy" id="64659"/>
    <lineage>
        <taxon>Eukaryota</taxon>
        <taxon>Fungi</taxon>
        <taxon>Dikarya</taxon>
        <taxon>Basidiomycota</taxon>
        <taxon>Agaricomycotina</taxon>
        <taxon>Agaricomycetes</taxon>
        <taxon>Agaricomycetidae</taxon>
        <taxon>Agaricales</taxon>
        <taxon>Tricholomatineae</taxon>
        <taxon>Clitocybaceae</taxon>
        <taxon>Collybia</taxon>
    </lineage>
</organism>
<dbReference type="InterPro" id="IPR037185">
    <property type="entry name" value="EmrE-like"/>
</dbReference>
<dbReference type="Pfam" id="PF03151">
    <property type="entry name" value="TPT"/>
    <property type="match status" value="1"/>
</dbReference>
<comment type="caution">
    <text evidence="7">The sequence shown here is derived from an EMBL/GenBank/DDBJ whole genome shotgun (WGS) entry which is preliminary data.</text>
</comment>
<feature type="transmembrane region" description="Helical" evidence="5">
    <location>
        <begin position="285"/>
        <end position="307"/>
    </location>
</feature>
<dbReference type="InterPro" id="IPR004853">
    <property type="entry name" value="Sugar_P_trans_dom"/>
</dbReference>
<evidence type="ECO:0000259" key="6">
    <source>
        <dbReference type="Pfam" id="PF03151"/>
    </source>
</evidence>
<evidence type="ECO:0000313" key="8">
    <source>
        <dbReference type="Proteomes" id="UP000807353"/>
    </source>
</evidence>
<sequence>MTRPGIDEYPLDEPLRPSETRQSFTYDVDDIPDELTGHGVHLASLAERKRLWWRNATINTLFIASWFFFATILSVYNKWMFSPEHFGFPYPLFVTTIHMFIQFILAAAMRVIWPKRFKPENSPSCGDYAKKAFPTAVASGLDIGLSNLSLKTITLSFYTMCKSSSLIFVLLFAFLLRLEKFSWRLIGVIFLIFSGVLLMVATETKFVLEGLLLVLTASAFGGLRWSLTQILLQNKKMGLDNPAATIYWLAPSMGITLAIVSAIVDRWLAVFRSEFFHSFDKTLETIFFLTAPGVLAFCMVMSEFYIIQRTGVVPMSIAGIAKEVTTITISAWFFGDQLTPLNITGVSITICGIILFTYHKYRKSMQSAVPLDGHGNPIITDDELGYHVELDETARLTFGTRNSVDFEEVDSQLLFSALDGDDDADELRSIRSSKVQWKAADRGPSNGSALHEDTQVVARESIEVSRAWTRDNT</sequence>
<feature type="transmembrane region" description="Helical" evidence="5">
    <location>
        <begin position="181"/>
        <end position="199"/>
    </location>
</feature>
<reference evidence="7" key="1">
    <citation type="submission" date="2020-11" db="EMBL/GenBank/DDBJ databases">
        <authorList>
            <consortium name="DOE Joint Genome Institute"/>
            <person name="Ahrendt S."/>
            <person name="Riley R."/>
            <person name="Andreopoulos W."/>
            <person name="Labutti K."/>
            <person name="Pangilinan J."/>
            <person name="Ruiz-Duenas F.J."/>
            <person name="Barrasa J.M."/>
            <person name="Sanchez-Garcia M."/>
            <person name="Camarero S."/>
            <person name="Miyauchi S."/>
            <person name="Serrano A."/>
            <person name="Linde D."/>
            <person name="Babiker R."/>
            <person name="Drula E."/>
            <person name="Ayuso-Fernandez I."/>
            <person name="Pacheco R."/>
            <person name="Padilla G."/>
            <person name="Ferreira P."/>
            <person name="Barriuso J."/>
            <person name="Kellner H."/>
            <person name="Castanera R."/>
            <person name="Alfaro M."/>
            <person name="Ramirez L."/>
            <person name="Pisabarro A.G."/>
            <person name="Kuo A."/>
            <person name="Tritt A."/>
            <person name="Lipzen A."/>
            <person name="He G."/>
            <person name="Yan M."/>
            <person name="Ng V."/>
            <person name="Cullen D."/>
            <person name="Martin F."/>
            <person name="Rosso M.-N."/>
            <person name="Henrissat B."/>
            <person name="Hibbett D."/>
            <person name="Martinez A.T."/>
            <person name="Grigoriev I.V."/>
        </authorList>
    </citation>
    <scope>NUCLEOTIDE SEQUENCE</scope>
    <source>
        <strain evidence="7">CBS 247.69</strain>
    </source>
</reference>
<feature type="transmembrane region" description="Helical" evidence="5">
    <location>
        <begin position="155"/>
        <end position="175"/>
    </location>
</feature>
<comment type="subcellular location">
    <subcellularLocation>
        <location evidence="1">Membrane</location>
        <topology evidence="1">Multi-pass membrane protein</topology>
    </subcellularLocation>
</comment>
<protein>
    <submittedName>
        <fullName evidence="7">Triose-phosphate transporter family-domain-containing protein</fullName>
    </submittedName>
</protein>
<gene>
    <name evidence="7" type="ORF">BDZ94DRAFT_1156466</name>
</gene>
<dbReference type="InterPro" id="IPR050186">
    <property type="entry name" value="TPT_transporter"/>
</dbReference>
<evidence type="ECO:0000313" key="7">
    <source>
        <dbReference type="EMBL" id="KAF9467332.1"/>
    </source>
</evidence>
<proteinExistence type="predicted"/>
<feature type="transmembrane region" description="Helical" evidence="5">
    <location>
        <begin position="245"/>
        <end position="264"/>
    </location>
</feature>
<evidence type="ECO:0000256" key="4">
    <source>
        <dbReference type="ARBA" id="ARBA00023136"/>
    </source>
</evidence>
<evidence type="ECO:0000256" key="5">
    <source>
        <dbReference type="SAM" id="Phobius"/>
    </source>
</evidence>
<feature type="transmembrane region" description="Helical" evidence="5">
    <location>
        <begin position="341"/>
        <end position="358"/>
    </location>
</feature>
<feature type="transmembrane region" description="Helical" evidence="5">
    <location>
        <begin position="56"/>
        <end position="76"/>
    </location>
</feature>
<dbReference type="GO" id="GO:0016020">
    <property type="term" value="C:membrane"/>
    <property type="evidence" value="ECO:0007669"/>
    <property type="project" value="UniProtKB-SubCell"/>
</dbReference>
<dbReference type="EMBL" id="MU150237">
    <property type="protein sequence ID" value="KAF9467332.1"/>
    <property type="molecule type" value="Genomic_DNA"/>
</dbReference>
<feature type="transmembrane region" description="Helical" evidence="5">
    <location>
        <begin position="206"/>
        <end position="225"/>
    </location>
</feature>
<evidence type="ECO:0000256" key="1">
    <source>
        <dbReference type="ARBA" id="ARBA00004141"/>
    </source>
</evidence>
<keyword evidence="4 5" id="KW-0472">Membrane</keyword>
<keyword evidence="3 5" id="KW-1133">Transmembrane helix</keyword>
<dbReference type="Proteomes" id="UP000807353">
    <property type="component" value="Unassembled WGS sequence"/>
</dbReference>
<feature type="domain" description="Sugar phosphate transporter" evidence="6">
    <location>
        <begin position="61"/>
        <end position="356"/>
    </location>
</feature>
<keyword evidence="8" id="KW-1185">Reference proteome</keyword>
<dbReference type="PANTHER" id="PTHR11132">
    <property type="entry name" value="SOLUTE CARRIER FAMILY 35"/>
    <property type="match status" value="1"/>
</dbReference>
<evidence type="ECO:0000256" key="2">
    <source>
        <dbReference type="ARBA" id="ARBA00022692"/>
    </source>
</evidence>